<proteinExistence type="predicted"/>
<reference evidence="2" key="1">
    <citation type="submission" date="2019-04" db="EMBL/GenBank/DDBJ databases">
        <title>Friends and foes A comparative genomics studyof 23 Aspergillus species from section Flavi.</title>
        <authorList>
            <consortium name="DOE Joint Genome Institute"/>
            <person name="Kjaerbolling I."/>
            <person name="Vesth T."/>
            <person name="Frisvad J.C."/>
            <person name="Nybo J.L."/>
            <person name="Theobald S."/>
            <person name="Kildgaard S."/>
            <person name="Isbrandt T."/>
            <person name="Kuo A."/>
            <person name="Sato A."/>
            <person name="Lyhne E.K."/>
            <person name="Kogle M.E."/>
            <person name="Wiebenga A."/>
            <person name="Kun R.S."/>
            <person name="Lubbers R.J."/>
            <person name="Makela M.R."/>
            <person name="Barry K."/>
            <person name="Chovatia M."/>
            <person name="Clum A."/>
            <person name="Daum C."/>
            <person name="Haridas S."/>
            <person name="He G."/>
            <person name="LaButti K."/>
            <person name="Lipzen A."/>
            <person name="Mondo S."/>
            <person name="Riley R."/>
            <person name="Salamov A."/>
            <person name="Simmons B.A."/>
            <person name="Magnuson J.K."/>
            <person name="Henrissat B."/>
            <person name="Mortensen U.H."/>
            <person name="Larsen T.O."/>
            <person name="Devries R.P."/>
            <person name="Grigoriev I.V."/>
            <person name="Machida M."/>
            <person name="Baker S.E."/>
            <person name="Andersen M.R."/>
        </authorList>
    </citation>
    <scope>NUCLEOTIDE SEQUENCE [LARGE SCALE GENOMIC DNA]</scope>
    <source>
        <strain evidence="2">CBS 130017</strain>
    </source>
</reference>
<sequence length="105" mass="11398">MGKSPTPDEGCSFSFALPHKMAQSCCLWPRKTAWPWGFLLPCSALIRSRRRLSPFIASQIVILKDDSGLCAASDCFRGQIDAAPTATPSVAMALDPGLTVEQWLT</sequence>
<dbReference type="AlphaFoldDB" id="A0A5N6WQ85"/>
<organism evidence="1 2">
    <name type="scientific">Aspergillus sergii</name>
    <dbReference type="NCBI Taxonomy" id="1034303"/>
    <lineage>
        <taxon>Eukaryota</taxon>
        <taxon>Fungi</taxon>
        <taxon>Dikarya</taxon>
        <taxon>Ascomycota</taxon>
        <taxon>Pezizomycotina</taxon>
        <taxon>Eurotiomycetes</taxon>
        <taxon>Eurotiomycetidae</taxon>
        <taxon>Eurotiales</taxon>
        <taxon>Aspergillaceae</taxon>
        <taxon>Aspergillus</taxon>
        <taxon>Aspergillus subgen. Circumdati</taxon>
    </lineage>
</organism>
<dbReference type="Proteomes" id="UP000325945">
    <property type="component" value="Unassembled WGS sequence"/>
</dbReference>
<keyword evidence="2" id="KW-1185">Reference proteome</keyword>
<protein>
    <submittedName>
        <fullName evidence="1">Uncharacterized protein</fullName>
    </submittedName>
</protein>
<gene>
    <name evidence="1" type="ORF">BDV39DRAFT_152113</name>
</gene>
<dbReference type="EMBL" id="ML741841">
    <property type="protein sequence ID" value="KAE8322718.1"/>
    <property type="molecule type" value="Genomic_DNA"/>
</dbReference>
<evidence type="ECO:0000313" key="1">
    <source>
        <dbReference type="EMBL" id="KAE8322718.1"/>
    </source>
</evidence>
<accession>A0A5N6WQ85</accession>
<evidence type="ECO:0000313" key="2">
    <source>
        <dbReference type="Proteomes" id="UP000325945"/>
    </source>
</evidence>
<name>A0A5N6WQ85_9EURO</name>